<sequence length="199" mass="21793">MTSPNDVRLQVLHTVRILGYAGNAAVCERAGIPPAQVDEALLDAQAAGQVVWSQFDDDGGWSLTEAGKTLGEVLLAEELDRAGARVEVEAVMAEFESLNRQVTSACTRWQLAEMGMAEQAISLAETVEELARAGEAWAALERQLVAHLPRFDGYCDRFSAALGRARTDPSWVTATDRESAHRIWFELHEDLLATLGRSR</sequence>
<dbReference type="AlphaFoldDB" id="A0A1H5LP39"/>
<dbReference type="OrthoDB" id="3568381at2"/>
<accession>A0A1H5LP39</accession>
<organism evidence="1 2">
    <name type="scientific">Ruania alba</name>
    <dbReference type="NCBI Taxonomy" id="648782"/>
    <lineage>
        <taxon>Bacteria</taxon>
        <taxon>Bacillati</taxon>
        <taxon>Actinomycetota</taxon>
        <taxon>Actinomycetes</taxon>
        <taxon>Micrococcales</taxon>
        <taxon>Ruaniaceae</taxon>
        <taxon>Ruania</taxon>
    </lineage>
</organism>
<dbReference type="RefSeq" id="WP_089773794.1">
    <property type="nucleotide sequence ID" value="NZ_FNTX01000002.1"/>
</dbReference>
<gene>
    <name evidence="1" type="ORF">SAMN04488554_2909</name>
</gene>
<reference evidence="2" key="1">
    <citation type="submission" date="2016-10" db="EMBL/GenBank/DDBJ databases">
        <authorList>
            <person name="Varghese N."/>
            <person name="Submissions S."/>
        </authorList>
    </citation>
    <scope>NUCLEOTIDE SEQUENCE [LARGE SCALE GENOMIC DNA]</scope>
    <source>
        <strain evidence="2">DSM 21368</strain>
    </source>
</reference>
<evidence type="ECO:0000313" key="1">
    <source>
        <dbReference type="EMBL" id="SEE78845.1"/>
    </source>
</evidence>
<proteinExistence type="predicted"/>
<protein>
    <submittedName>
        <fullName evidence="1">Uncharacterized protein</fullName>
    </submittedName>
</protein>
<dbReference type="EMBL" id="FNTX01000002">
    <property type="protein sequence ID" value="SEE78845.1"/>
    <property type="molecule type" value="Genomic_DNA"/>
</dbReference>
<dbReference type="Proteomes" id="UP000199220">
    <property type="component" value="Unassembled WGS sequence"/>
</dbReference>
<keyword evidence="2" id="KW-1185">Reference proteome</keyword>
<evidence type="ECO:0000313" key="2">
    <source>
        <dbReference type="Proteomes" id="UP000199220"/>
    </source>
</evidence>
<name>A0A1H5LP39_9MICO</name>
<dbReference type="STRING" id="648782.SAMN04488554_2909"/>